<dbReference type="SUPFAM" id="SSF48403">
    <property type="entry name" value="Ankyrin repeat"/>
    <property type="match status" value="1"/>
</dbReference>
<dbReference type="SMART" id="SM00248">
    <property type="entry name" value="ANK"/>
    <property type="match status" value="2"/>
</dbReference>
<proteinExistence type="predicted"/>
<feature type="compositionally biased region" description="Basic and acidic residues" evidence="5">
    <location>
        <begin position="607"/>
        <end position="617"/>
    </location>
</feature>
<dbReference type="GO" id="GO:0033309">
    <property type="term" value="C:SBF transcription complex"/>
    <property type="evidence" value="ECO:0007669"/>
    <property type="project" value="TreeGrafter"/>
</dbReference>
<accession>A0AAD5Y506</accession>
<evidence type="ECO:0000256" key="1">
    <source>
        <dbReference type="ARBA" id="ARBA00022737"/>
    </source>
</evidence>
<keyword evidence="2 4" id="KW-0040">ANK repeat</keyword>
<gene>
    <name evidence="7" type="ORF">HK103_005784</name>
</gene>
<reference evidence="7" key="1">
    <citation type="submission" date="2020-05" db="EMBL/GenBank/DDBJ databases">
        <title>Phylogenomic resolution of chytrid fungi.</title>
        <authorList>
            <person name="Stajich J.E."/>
            <person name="Amses K."/>
            <person name="Simmons R."/>
            <person name="Seto K."/>
            <person name="Myers J."/>
            <person name="Bonds A."/>
            <person name="Quandt C.A."/>
            <person name="Barry K."/>
            <person name="Liu P."/>
            <person name="Grigoriev I."/>
            <person name="Longcore J.E."/>
            <person name="James T.Y."/>
        </authorList>
    </citation>
    <scope>NUCLEOTIDE SEQUENCE</scope>
    <source>
        <strain evidence="7">PLAUS21</strain>
    </source>
</reference>
<dbReference type="SMART" id="SM01252">
    <property type="entry name" value="KilA-N"/>
    <property type="match status" value="1"/>
</dbReference>
<dbReference type="GO" id="GO:0003677">
    <property type="term" value="F:DNA binding"/>
    <property type="evidence" value="ECO:0007669"/>
    <property type="project" value="UniProtKB-KW"/>
</dbReference>
<dbReference type="AlphaFoldDB" id="A0AAD5Y506"/>
<dbReference type="GO" id="GO:0001228">
    <property type="term" value="F:DNA-binding transcription activator activity, RNA polymerase II-specific"/>
    <property type="evidence" value="ECO:0007669"/>
    <property type="project" value="UniProtKB-ARBA"/>
</dbReference>
<dbReference type="InterPro" id="IPR036887">
    <property type="entry name" value="HTH_APSES_sf"/>
</dbReference>
<dbReference type="GO" id="GO:0030907">
    <property type="term" value="C:MBF transcription complex"/>
    <property type="evidence" value="ECO:0007669"/>
    <property type="project" value="TreeGrafter"/>
</dbReference>
<dbReference type="Proteomes" id="UP001210925">
    <property type="component" value="Unassembled WGS sequence"/>
</dbReference>
<dbReference type="InterPro" id="IPR036770">
    <property type="entry name" value="Ankyrin_rpt-contain_sf"/>
</dbReference>
<keyword evidence="3" id="KW-0238">DNA-binding</keyword>
<dbReference type="Pfam" id="PF04383">
    <property type="entry name" value="KilA-N"/>
    <property type="match status" value="1"/>
</dbReference>
<evidence type="ECO:0000313" key="8">
    <source>
        <dbReference type="Proteomes" id="UP001210925"/>
    </source>
</evidence>
<feature type="region of interest" description="Disordered" evidence="5">
    <location>
        <begin position="588"/>
        <end position="617"/>
    </location>
</feature>
<dbReference type="Gene3D" id="1.25.40.20">
    <property type="entry name" value="Ankyrin repeat-containing domain"/>
    <property type="match status" value="1"/>
</dbReference>
<dbReference type="EMBL" id="JADGKB010000057">
    <property type="protein sequence ID" value="KAJ3255977.1"/>
    <property type="molecule type" value="Genomic_DNA"/>
</dbReference>
<dbReference type="InterPro" id="IPR003163">
    <property type="entry name" value="Tscrpt_reg_HTH_APSES-type"/>
</dbReference>
<dbReference type="PROSITE" id="PS50297">
    <property type="entry name" value="ANK_REP_REGION"/>
    <property type="match status" value="2"/>
</dbReference>
<dbReference type="PANTHER" id="PTHR43828:SF3">
    <property type="entry name" value="CHROMO DOMAIN-CONTAINING PROTEIN"/>
    <property type="match status" value="1"/>
</dbReference>
<dbReference type="Pfam" id="PF12796">
    <property type="entry name" value="Ank_2"/>
    <property type="match status" value="1"/>
</dbReference>
<keyword evidence="1" id="KW-0677">Repeat</keyword>
<evidence type="ECO:0000259" key="6">
    <source>
        <dbReference type="PROSITE" id="PS51299"/>
    </source>
</evidence>
<dbReference type="PROSITE" id="PS50088">
    <property type="entry name" value="ANK_REPEAT"/>
    <property type="match status" value="2"/>
</dbReference>
<dbReference type="InterPro" id="IPR051642">
    <property type="entry name" value="SWI6-like"/>
</dbReference>
<protein>
    <recommendedName>
        <fullName evidence="6">HTH APSES-type domain-containing protein</fullName>
    </recommendedName>
</protein>
<evidence type="ECO:0000256" key="4">
    <source>
        <dbReference type="PROSITE-ProRule" id="PRU00023"/>
    </source>
</evidence>
<feature type="repeat" description="ANK" evidence="4">
    <location>
        <begin position="301"/>
        <end position="333"/>
    </location>
</feature>
<sequence length="689" mass="77375">MAGERNNTGVYSAIYSGVPVYEIVCNEVPIMRRMADSYMNATQILKVAGFSKPKRTKILETDVLQGLHQKIQGGYGKYQGTWIPLEAGKSLAEKYRVDDLLSPLLNFNPDTDFVGSKPPAIRRQSSKKSESTTPPSKPAQLNIPDSDSKTIADGDFNLRITPTRSRVPSVATLNNSPKRISPANQEPTPQYPNDESDYSPPRYASSIRLFDEDASQAGFLKSVRSRRLPSPEGVAPDIDEYDFKPILDTPLNLSAVERKQKILMHVYVEEDDDVRNAIFFEYLRSRDDPLKFNVDLVLDDTGNTPLHWAAACGKVNLVRLLIKKGADPLVLANNRETALMRAVNFSSNYQNQCMDELIVILESSLFSVDANGNNVLHHIAELSNYRSKRSISHYYMRCIAEHAENNRLSANPKFQEFLDGQNNKGDTALHIACRHKNHLVVAILLEFGAARDIANKEEETATSLSLYDMRLRKIMHEFHTQFMDSDAYSDAPTTPMSEVSLDWDAGSNTPPSTSILHVPSQLSRKVSSSTLSSVSVFDHLAKVSDAQVQKTFQHIGLAKSSINELNLHKERFNLIQKHAGKIERALAAGTPSKPISRPDTPETPDTPNKRIKMEKNPKHAMAETRLSSQLIRLESLVNASQDEQQELLRTIEYLKQERLAKDKKYLQLIATCCNMKEEQMNEMLQKCAE</sequence>
<feature type="region of interest" description="Disordered" evidence="5">
    <location>
        <begin position="112"/>
        <end position="198"/>
    </location>
</feature>
<comment type="caution">
    <text evidence="7">The sequence shown here is derived from an EMBL/GenBank/DDBJ whole genome shotgun (WGS) entry which is preliminary data.</text>
</comment>
<evidence type="ECO:0000256" key="3">
    <source>
        <dbReference type="ARBA" id="ARBA00023125"/>
    </source>
</evidence>
<dbReference type="Pfam" id="PF00023">
    <property type="entry name" value="Ank"/>
    <property type="match status" value="1"/>
</dbReference>
<dbReference type="PROSITE" id="PS51299">
    <property type="entry name" value="HTH_APSES"/>
    <property type="match status" value="1"/>
</dbReference>
<evidence type="ECO:0000256" key="2">
    <source>
        <dbReference type="ARBA" id="ARBA00023043"/>
    </source>
</evidence>
<dbReference type="PANTHER" id="PTHR43828">
    <property type="entry name" value="ASPARAGINASE"/>
    <property type="match status" value="1"/>
</dbReference>
<evidence type="ECO:0000313" key="7">
    <source>
        <dbReference type="EMBL" id="KAJ3255977.1"/>
    </source>
</evidence>
<dbReference type="InterPro" id="IPR002110">
    <property type="entry name" value="Ankyrin_rpt"/>
</dbReference>
<feature type="domain" description="HTH APSES-type" evidence="6">
    <location>
        <begin position="10"/>
        <end position="117"/>
    </location>
</feature>
<dbReference type="SUPFAM" id="SSF54616">
    <property type="entry name" value="DNA-binding domain of Mlu1-box binding protein MBP1"/>
    <property type="match status" value="1"/>
</dbReference>
<dbReference type="Gene3D" id="3.10.260.10">
    <property type="entry name" value="Transcription regulator HTH, APSES-type DNA-binding domain"/>
    <property type="match status" value="1"/>
</dbReference>
<feature type="repeat" description="ANK" evidence="4">
    <location>
        <begin position="424"/>
        <end position="456"/>
    </location>
</feature>
<evidence type="ECO:0000256" key="5">
    <source>
        <dbReference type="SAM" id="MobiDB-lite"/>
    </source>
</evidence>
<keyword evidence="8" id="KW-1185">Reference proteome</keyword>
<dbReference type="FunFam" id="3.10.260.10:FF:000004">
    <property type="entry name" value="Transcription factor MBP1"/>
    <property type="match status" value="1"/>
</dbReference>
<feature type="compositionally biased region" description="Polar residues" evidence="5">
    <location>
        <begin position="160"/>
        <end position="193"/>
    </location>
</feature>
<organism evidence="7 8">
    <name type="scientific">Boothiomyces macroporosus</name>
    <dbReference type="NCBI Taxonomy" id="261099"/>
    <lineage>
        <taxon>Eukaryota</taxon>
        <taxon>Fungi</taxon>
        <taxon>Fungi incertae sedis</taxon>
        <taxon>Chytridiomycota</taxon>
        <taxon>Chytridiomycota incertae sedis</taxon>
        <taxon>Chytridiomycetes</taxon>
        <taxon>Rhizophydiales</taxon>
        <taxon>Terramycetaceae</taxon>
        <taxon>Boothiomyces</taxon>
    </lineage>
</organism>
<dbReference type="InterPro" id="IPR018004">
    <property type="entry name" value="KilA/APSES_HTH"/>
</dbReference>
<name>A0AAD5Y506_9FUNG</name>